<reference evidence="2" key="1">
    <citation type="journal article" date="2018" name="BMC Genomics">
        <title>Genomic insights into host adaptation between the wheat stripe rust pathogen (Puccinia striiformis f. sp. tritici) and the barley stripe rust pathogen (Puccinia striiformis f. sp. hordei).</title>
        <authorList>
            <person name="Xia C."/>
            <person name="Wang M."/>
            <person name="Yin C."/>
            <person name="Cornejo O.E."/>
            <person name="Hulbert S.H."/>
            <person name="Chen X."/>
        </authorList>
    </citation>
    <scope>NUCLEOTIDE SEQUENCE [LARGE SCALE GENOMIC DNA]</scope>
    <source>
        <strain evidence="2">93-210</strain>
    </source>
</reference>
<dbReference type="EMBL" id="CM045872">
    <property type="protein sequence ID" value="KAI7949991.1"/>
    <property type="molecule type" value="Genomic_DNA"/>
</dbReference>
<organism evidence="1 2">
    <name type="scientific">Puccinia striiformis f. sp. tritici</name>
    <dbReference type="NCBI Taxonomy" id="168172"/>
    <lineage>
        <taxon>Eukaryota</taxon>
        <taxon>Fungi</taxon>
        <taxon>Dikarya</taxon>
        <taxon>Basidiomycota</taxon>
        <taxon>Pucciniomycotina</taxon>
        <taxon>Pucciniomycetes</taxon>
        <taxon>Pucciniales</taxon>
        <taxon>Pucciniaceae</taxon>
        <taxon>Puccinia</taxon>
    </lineage>
</organism>
<evidence type="ECO:0000313" key="1">
    <source>
        <dbReference type="EMBL" id="KAI7949991.1"/>
    </source>
</evidence>
<name>A0ACC0ED94_9BASI</name>
<comment type="caution">
    <text evidence="1">The sequence shown here is derived from an EMBL/GenBank/DDBJ whole genome shotgun (WGS) entry which is preliminary data.</text>
</comment>
<sequence>MSNYTPPLSVTSINTSVDPCRLTTVGKIYARLPELERLCHPSLYTLFSESIIYTRDFTETVKLNNFFIHFLKSRLFICHSLRIADSSNPPFIVTSSVERNLYNIPTLILALKIGMPIRLTKNLSTNYDVAEGARLIIVSIEPDVIHARVLLLDSYGPVVRIIREPLICCDPSNPTLHYSRFQYPIQPAFASMLFRKKYDFVKIVALFKSYQLYVSADIYHWPRDEDTTNVSLSFSLIC</sequence>
<reference evidence="2" key="2">
    <citation type="journal article" date="2018" name="Mol. Plant Microbe Interact.">
        <title>Genome sequence resources for the wheat stripe rust pathogen (Puccinia striiformis f. sp. tritici) and the barley stripe rust pathogen (Puccinia striiformis f. sp. hordei).</title>
        <authorList>
            <person name="Xia C."/>
            <person name="Wang M."/>
            <person name="Yin C."/>
            <person name="Cornejo O.E."/>
            <person name="Hulbert S.H."/>
            <person name="Chen X."/>
        </authorList>
    </citation>
    <scope>NUCLEOTIDE SEQUENCE [LARGE SCALE GENOMIC DNA]</scope>
    <source>
        <strain evidence="2">93-210</strain>
    </source>
</reference>
<evidence type="ECO:0000313" key="2">
    <source>
        <dbReference type="Proteomes" id="UP001060170"/>
    </source>
</evidence>
<dbReference type="Proteomes" id="UP001060170">
    <property type="component" value="Chromosome 8"/>
</dbReference>
<protein>
    <submittedName>
        <fullName evidence="1">Uncharacterized protein</fullName>
    </submittedName>
</protein>
<gene>
    <name evidence="1" type="ORF">MJO28_008812</name>
</gene>
<keyword evidence="2" id="KW-1185">Reference proteome</keyword>
<accession>A0ACC0ED94</accession>
<proteinExistence type="predicted"/>
<reference evidence="1 2" key="3">
    <citation type="journal article" date="2022" name="Microbiol. Spectr.">
        <title>Folding features and dynamics of 3D genome architecture in plant fungal pathogens.</title>
        <authorList>
            <person name="Xia C."/>
        </authorList>
    </citation>
    <scope>NUCLEOTIDE SEQUENCE [LARGE SCALE GENOMIC DNA]</scope>
    <source>
        <strain evidence="1 2">93-210</strain>
    </source>
</reference>